<feature type="transmembrane region" description="Helical" evidence="1">
    <location>
        <begin position="335"/>
        <end position="361"/>
    </location>
</feature>
<accession>A0A3S3RDA7</accession>
<dbReference type="InterPro" id="IPR001036">
    <property type="entry name" value="Acrflvin-R"/>
</dbReference>
<keyword evidence="1" id="KW-0472">Membrane</keyword>
<dbReference type="PANTHER" id="PTHR32063:SF33">
    <property type="entry name" value="RND SUPERFAMILY EFFLUX PUMP PERMEASE COMPONENT"/>
    <property type="match status" value="1"/>
</dbReference>
<dbReference type="Gene3D" id="1.20.1640.10">
    <property type="entry name" value="Multidrug efflux transporter AcrB transmembrane domain"/>
    <property type="match status" value="1"/>
</dbReference>
<feature type="transmembrane region" description="Helical" evidence="1">
    <location>
        <begin position="232"/>
        <end position="252"/>
    </location>
</feature>
<dbReference type="Gene3D" id="3.30.2090.10">
    <property type="entry name" value="Multidrug efflux transporter AcrB TolC docking domain, DN and DC subdomains"/>
    <property type="match status" value="1"/>
</dbReference>
<dbReference type="Pfam" id="PF00873">
    <property type="entry name" value="ACR_tran"/>
    <property type="match status" value="1"/>
</dbReference>
<proteinExistence type="predicted"/>
<evidence type="ECO:0000313" key="3">
    <source>
        <dbReference type="Proteomes" id="UP000287615"/>
    </source>
</evidence>
<evidence type="ECO:0000313" key="2">
    <source>
        <dbReference type="EMBL" id="RWX50238.1"/>
    </source>
</evidence>
<evidence type="ECO:0000256" key="1">
    <source>
        <dbReference type="SAM" id="Phobius"/>
    </source>
</evidence>
<dbReference type="AlphaFoldDB" id="A0A3S3RDA7"/>
<keyword evidence="1" id="KW-0812">Transmembrane</keyword>
<dbReference type="GO" id="GO:0005886">
    <property type="term" value="C:plasma membrane"/>
    <property type="evidence" value="ECO:0007669"/>
    <property type="project" value="TreeGrafter"/>
</dbReference>
<feature type="transmembrane region" description="Helical" evidence="1">
    <location>
        <begin position="304"/>
        <end position="323"/>
    </location>
</feature>
<reference evidence="2 3" key="1">
    <citation type="submission" date="2017-01" db="EMBL/GenBank/DDBJ databases">
        <title>The cable genome- insights into the physiology and evolution of filamentous bacteria capable of sulfide oxidation via long distance electron transfer.</title>
        <authorList>
            <person name="Schreiber L."/>
            <person name="Bjerg J.T."/>
            <person name="Boggild A."/>
            <person name="Van De Vossenberg J."/>
            <person name="Meysman F."/>
            <person name="Nielsen L.P."/>
            <person name="Schramm A."/>
            <person name="Kjeldsen K.U."/>
        </authorList>
    </citation>
    <scope>NUCLEOTIDE SEQUENCE [LARGE SCALE GENOMIC DNA]</scope>
    <source>
        <strain evidence="2">A3</strain>
    </source>
</reference>
<protein>
    <submittedName>
        <fullName evidence="2">AcrB/AcrD/AcrF family protein</fullName>
    </submittedName>
</protein>
<dbReference type="PANTHER" id="PTHR32063">
    <property type="match status" value="1"/>
</dbReference>
<dbReference type="GO" id="GO:0042910">
    <property type="term" value="F:xenobiotic transmembrane transporter activity"/>
    <property type="evidence" value="ECO:0007669"/>
    <property type="project" value="TreeGrafter"/>
</dbReference>
<dbReference type="SUPFAM" id="SSF82714">
    <property type="entry name" value="Multidrug efflux transporter AcrB TolC docking domain, DN and DC subdomains"/>
    <property type="match status" value="1"/>
</dbReference>
<dbReference type="Gene3D" id="3.30.70.1440">
    <property type="entry name" value="Multidrug efflux transporter AcrB pore domain"/>
    <property type="match status" value="1"/>
</dbReference>
<dbReference type="InterPro" id="IPR027463">
    <property type="entry name" value="AcrB_DN_DC_subdom"/>
</dbReference>
<dbReference type="Proteomes" id="UP000287615">
    <property type="component" value="Unassembled WGS sequence"/>
</dbReference>
<name>A0A3S3RDA7_9BACT</name>
<organism evidence="2 3">
    <name type="scientific">Candidatus Electrothrix marina</name>
    <dbReference type="NCBI Taxonomy" id="1859130"/>
    <lineage>
        <taxon>Bacteria</taxon>
        <taxon>Pseudomonadati</taxon>
        <taxon>Thermodesulfobacteriota</taxon>
        <taxon>Desulfobulbia</taxon>
        <taxon>Desulfobulbales</taxon>
        <taxon>Desulfobulbaceae</taxon>
        <taxon>Candidatus Electrothrix</taxon>
    </lineage>
</organism>
<dbReference type="EMBL" id="MTKR01000116">
    <property type="protein sequence ID" value="RWX50238.1"/>
    <property type="molecule type" value="Genomic_DNA"/>
</dbReference>
<keyword evidence="1" id="KW-1133">Transmembrane helix</keyword>
<dbReference type="SUPFAM" id="SSF82866">
    <property type="entry name" value="Multidrug efflux transporter AcrB transmembrane domain"/>
    <property type="match status" value="1"/>
</dbReference>
<feature type="transmembrane region" description="Helical" evidence="1">
    <location>
        <begin position="258"/>
        <end position="283"/>
    </location>
</feature>
<sequence length="394" mass="43314">MFEGESHGPGGAELEFWIQGSRMADITAAAEQLQEKLRSYSGVVQIRSDNTPGKNEFRLTLKPEARSLGLTVEDLALQVNAGFYGREAFRVQRGQDDIRVKVRYTLEERSRVTDFQRMRIRTSAGQEVPLLSVADMEFGPGFSAITRTDGMRRVAVTADVDPKRANAQEVFDDLTSFFQQLEGQYPGLHVSTQGEKKNMRESFAPLKVTVPLAVLGIFVIVATVFRSYIQPLVILVSIPFGIIGAILAHLLLGFDLSMMSMFGMVALTGVVVNDAIVLIERINENLAEGMSFFNAVIKGGARRFRAILLTSVSTVGGLAPLILETDMQARFLIPMALSLAGGVVGSTVLTLVLIPSLLAIVNDWRRVIGRLQTGIWLEREAVEPAAARRVDRME</sequence>
<feature type="transmembrane region" description="Helical" evidence="1">
    <location>
        <begin position="208"/>
        <end position="225"/>
    </location>
</feature>
<comment type="caution">
    <text evidence="2">The sequence shown here is derived from an EMBL/GenBank/DDBJ whole genome shotgun (WGS) entry which is preliminary data.</text>
</comment>
<gene>
    <name evidence="2" type="ORF">VU00_11161</name>
</gene>